<reference evidence="1 2" key="1">
    <citation type="submission" date="2020-05" db="EMBL/GenBank/DDBJ databases">
        <title>Identification and distribution of gene clusters putatively required for synthesis of sphingolipid metabolism inhibitors in phylogenetically diverse species of the filamentous fungus Fusarium.</title>
        <authorList>
            <person name="Kim H.-S."/>
            <person name="Busman M."/>
            <person name="Brown D.W."/>
            <person name="Divon H."/>
            <person name="Uhlig S."/>
            <person name="Proctor R.H."/>
        </authorList>
    </citation>
    <scope>NUCLEOTIDE SEQUENCE [LARGE SCALE GENOMIC DNA]</scope>
    <source>
        <strain evidence="1 2">NRRL 25311</strain>
    </source>
</reference>
<evidence type="ECO:0000313" key="1">
    <source>
        <dbReference type="EMBL" id="KAF5677741.1"/>
    </source>
</evidence>
<dbReference type="Proteomes" id="UP000562682">
    <property type="component" value="Unassembled WGS sequence"/>
</dbReference>
<gene>
    <name evidence="1" type="ORF">FDENT_9166</name>
</gene>
<sequence length="273" mass="30496">MKTTIPADQGDPAHGYVYGMRDLPNAKPKLMCGEKAGEEKWKWYSVTDTLPGAWVFDHRLIWADDEDERPILCQDGWLGAVFWDKDIVVFCNEMFEAQAKATKSPREWKTSGIVAGAQLNEYHQNHLSVIMVHELCHWFGGAVRDAQGIPRAIIDDQTAIDGSGRTLYKLNHRNVAYGVEPSPIQAAERGLQLVGALLTAWCSDGCKKVFTVAMCKDKENKNYCGPEKAVKNADSLALFALAMYYDQWDWSSKAVARVPGSRKRPGEDQGGRD</sequence>
<dbReference type="AlphaFoldDB" id="A0A8H5TV24"/>
<comment type="caution">
    <text evidence="1">The sequence shown here is derived from an EMBL/GenBank/DDBJ whole genome shotgun (WGS) entry which is preliminary data.</text>
</comment>
<keyword evidence="2" id="KW-1185">Reference proteome</keyword>
<name>A0A8H5TV24_9HYPO</name>
<dbReference type="EMBL" id="JAAOAK010000277">
    <property type="protein sequence ID" value="KAF5677741.1"/>
    <property type="molecule type" value="Genomic_DNA"/>
</dbReference>
<evidence type="ECO:0000313" key="2">
    <source>
        <dbReference type="Proteomes" id="UP000562682"/>
    </source>
</evidence>
<proteinExistence type="predicted"/>
<accession>A0A8H5TV24</accession>
<protein>
    <submittedName>
        <fullName evidence="1">Uncharacterized protein</fullName>
    </submittedName>
</protein>
<organism evidence="1 2">
    <name type="scientific">Fusarium denticulatum</name>
    <dbReference type="NCBI Taxonomy" id="48507"/>
    <lineage>
        <taxon>Eukaryota</taxon>
        <taxon>Fungi</taxon>
        <taxon>Dikarya</taxon>
        <taxon>Ascomycota</taxon>
        <taxon>Pezizomycotina</taxon>
        <taxon>Sordariomycetes</taxon>
        <taxon>Hypocreomycetidae</taxon>
        <taxon>Hypocreales</taxon>
        <taxon>Nectriaceae</taxon>
        <taxon>Fusarium</taxon>
        <taxon>Fusarium fujikuroi species complex</taxon>
    </lineage>
</organism>